<dbReference type="EMBL" id="BBVC01000074">
    <property type="protein sequence ID" value="GAO98648.1"/>
    <property type="molecule type" value="Genomic_DNA"/>
</dbReference>
<protein>
    <recommendedName>
        <fullName evidence="3">Invasion associated locus B (IalB) protein</fullName>
    </recommendedName>
</protein>
<dbReference type="Pfam" id="PF06776">
    <property type="entry name" value="IalB"/>
    <property type="match status" value="1"/>
</dbReference>
<gene>
    <name evidence="1" type="ORF">Cva_01312</name>
</gene>
<name>A0A0K8MEJ8_9PROT</name>
<dbReference type="STRING" id="1629334.Cva_01312"/>
<evidence type="ECO:0008006" key="3">
    <source>
        <dbReference type="Google" id="ProtNLM"/>
    </source>
</evidence>
<keyword evidence="2" id="KW-1185">Reference proteome</keyword>
<dbReference type="OrthoDB" id="9806572at2"/>
<proteinExistence type="predicted"/>
<sequence>MMDYRKHKRGSSVKYILFISSVVLSLCWSAIAKDKEIQKENYPKKIGEFGDWRAFVSQKNGKKICYMVSFPTKQKGRYKKRGKPYFMVTHRPKDKSYNVVSVHAGYRFLKDSKPTIIIAAGETEKEFELFVEGESAWAPSDDVDQALTKMMTKTGESLTVKGESFKGSKITDTYSLKGSLSAYKVISQECGLTP</sequence>
<dbReference type="Proteomes" id="UP000036771">
    <property type="component" value="Unassembled WGS sequence"/>
</dbReference>
<evidence type="ECO:0000313" key="1">
    <source>
        <dbReference type="EMBL" id="GAO98648.1"/>
    </source>
</evidence>
<comment type="caution">
    <text evidence="1">The sequence shown here is derived from an EMBL/GenBank/DDBJ whole genome shotgun (WGS) entry which is preliminary data.</text>
</comment>
<reference evidence="1 2" key="1">
    <citation type="submission" date="2015-03" db="EMBL/GenBank/DDBJ databases">
        <title>Caedibacter varicaedens, whole genome shotgun sequence.</title>
        <authorList>
            <person name="Suzuki H."/>
            <person name="Dapper A.L."/>
            <person name="Gibson A.K."/>
            <person name="Jackson C."/>
            <person name="Lee H."/>
            <person name="Pejaver V.R."/>
            <person name="Doak T."/>
            <person name="Lynch M."/>
        </authorList>
    </citation>
    <scope>NUCLEOTIDE SEQUENCE [LARGE SCALE GENOMIC DNA]</scope>
</reference>
<accession>A0A0K8MEJ8</accession>
<organism evidence="1 2">
    <name type="scientific">Caedimonas varicaedens</name>
    <dbReference type="NCBI Taxonomy" id="1629334"/>
    <lineage>
        <taxon>Bacteria</taxon>
        <taxon>Pseudomonadati</taxon>
        <taxon>Pseudomonadota</taxon>
        <taxon>Alphaproteobacteria</taxon>
        <taxon>Holosporales</taxon>
        <taxon>Caedimonadaceae</taxon>
        <taxon>Caedimonas</taxon>
    </lineage>
</organism>
<dbReference type="AlphaFoldDB" id="A0A0K8MEJ8"/>
<dbReference type="InterPro" id="IPR010642">
    <property type="entry name" value="Invasion_prot_B"/>
</dbReference>
<evidence type="ECO:0000313" key="2">
    <source>
        <dbReference type="Proteomes" id="UP000036771"/>
    </source>
</evidence>